<keyword evidence="4" id="KW-1185">Reference proteome</keyword>
<evidence type="ECO:0000313" key="4">
    <source>
        <dbReference type="Proteomes" id="UP001597183"/>
    </source>
</evidence>
<reference evidence="4" key="1">
    <citation type="journal article" date="2019" name="Int. J. Syst. Evol. Microbiol.">
        <title>The Global Catalogue of Microorganisms (GCM) 10K type strain sequencing project: providing services to taxonomists for standard genome sequencing and annotation.</title>
        <authorList>
            <consortium name="The Broad Institute Genomics Platform"/>
            <consortium name="The Broad Institute Genome Sequencing Center for Infectious Disease"/>
            <person name="Wu L."/>
            <person name="Ma J."/>
        </authorList>
    </citation>
    <scope>NUCLEOTIDE SEQUENCE [LARGE SCALE GENOMIC DNA]</scope>
    <source>
        <strain evidence="4">CCM 7526</strain>
    </source>
</reference>
<evidence type="ECO:0000256" key="1">
    <source>
        <dbReference type="SAM" id="MobiDB-lite"/>
    </source>
</evidence>
<proteinExistence type="predicted"/>
<name>A0ABW4AF87_9ACTN</name>
<feature type="compositionally biased region" description="Low complexity" evidence="1">
    <location>
        <begin position="51"/>
        <end position="63"/>
    </location>
</feature>
<sequence length="175" mass="18060">MTLLTGSRGALFVAVFAVVAAAGCTPEPAGVTAPSAPAPSAPAPSAPAPSAPAIAVSAQPSASRGPSVPAGWQTVEHQGVRAEVPGDWVRAETEECEAPSVRWQPAEAPDCRFTTGVAFYLEATFDPAFGPGIHQGKDNTWSGYVFAGDYAVYAVAADRDLVQAVLDTARPRVRR</sequence>
<accession>A0ABW4AF87</accession>
<feature type="chain" id="PRO_5046636595" description="Secreted protein" evidence="2">
    <location>
        <begin position="23"/>
        <end position="175"/>
    </location>
</feature>
<dbReference type="Proteomes" id="UP001597183">
    <property type="component" value="Unassembled WGS sequence"/>
</dbReference>
<feature type="signal peptide" evidence="2">
    <location>
        <begin position="1"/>
        <end position="22"/>
    </location>
</feature>
<evidence type="ECO:0000313" key="3">
    <source>
        <dbReference type="EMBL" id="MFD1369436.1"/>
    </source>
</evidence>
<feature type="region of interest" description="Disordered" evidence="1">
    <location>
        <begin position="29"/>
        <end position="70"/>
    </location>
</feature>
<evidence type="ECO:0000256" key="2">
    <source>
        <dbReference type="SAM" id="SignalP"/>
    </source>
</evidence>
<keyword evidence="2" id="KW-0732">Signal</keyword>
<comment type="caution">
    <text evidence="3">The sequence shown here is derived from an EMBL/GenBank/DDBJ whole genome shotgun (WGS) entry which is preliminary data.</text>
</comment>
<protein>
    <recommendedName>
        <fullName evidence="5">Secreted protein</fullName>
    </recommendedName>
</protein>
<gene>
    <name evidence="3" type="ORF">ACFQ5G_29210</name>
</gene>
<dbReference type="EMBL" id="JBHTMK010000040">
    <property type="protein sequence ID" value="MFD1369436.1"/>
    <property type="molecule type" value="Genomic_DNA"/>
</dbReference>
<organism evidence="3 4">
    <name type="scientific">Actinoplanes sichuanensis</name>
    <dbReference type="NCBI Taxonomy" id="512349"/>
    <lineage>
        <taxon>Bacteria</taxon>
        <taxon>Bacillati</taxon>
        <taxon>Actinomycetota</taxon>
        <taxon>Actinomycetes</taxon>
        <taxon>Micromonosporales</taxon>
        <taxon>Micromonosporaceae</taxon>
        <taxon>Actinoplanes</taxon>
    </lineage>
</organism>
<dbReference type="RefSeq" id="WP_317792387.1">
    <property type="nucleotide sequence ID" value="NZ_AP028461.1"/>
</dbReference>
<evidence type="ECO:0008006" key="5">
    <source>
        <dbReference type="Google" id="ProtNLM"/>
    </source>
</evidence>
<feature type="compositionally biased region" description="Pro residues" evidence="1">
    <location>
        <begin position="36"/>
        <end position="50"/>
    </location>
</feature>